<organism evidence="10 11">
    <name type="scientific">Aeromicrobium alkaliterrae</name>
    <dbReference type="NCBI Taxonomy" id="302168"/>
    <lineage>
        <taxon>Bacteria</taxon>
        <taxon>Bacillati</taxon>
        <taxon>Actinomycetota</taxon>
        <taxon>Actinomycetes</taxon>
        <taxon>Propionibacteriales</taxon>
        <taxon>Nocardioidaceae</taxon>
        <taxon>Aeromicrobium</taxon>
    </lineage>
</organism>
<dbReference type="RefSeq" id="WP_344203633.1">
    <property type="nucleotide sequence ID" value="NZ_BAAAME010000005.1"/>
</dbReference>
<evidence type="ECO:0000256" key="3">
    <source>
        <dbReference type="ARBA" id="ARBA00022692"/>
    </source>
</evidence>
<comment type="similarity">
    <text evidence="2 7">Belongs to the cytochrome c oxidase subunit 3 family.</text>
</comment>
<accession>A0ABP4WEV6</accession>
<evidence type="ECO:0000256" key="7">
    <source>
        <dbReference type="RuleBase" id="RU003376"/>
    </source>
</evidence>
<evidence type="ECO:0000313" key="10">
    <source>
        <dbReference type="EMBL" id="GAA1750556.1"/>
    </source>
</evidence>
<evidence type="ECO:0000256" key="6">
    <source>
        <dbReference type="ARBA" id="ARBA00031400"/>
    </source>
</evidence>
<comment type="caution">
    <text evidence="10">The sequence shown here is derived from an EMBL/GenBank/DDBJ whole genome shotgun (WGS) entry which is preliminary data.</text>
</comment>
<keyword evidence="4 8" id="KW-1133">Transmembrane helix</keyword>
<dbReference type="PROSITE" id="PS50253">
    <property type="entry name" value="COX3"/>
    <property type="match status" value="1"/>
</dbReference>
<feature type="transmembrane region" description="Helical" evidence="8">
    <location>
        <begin position="93"/>
        <end position="110"/>
    </location>
</feature>
<gene>
    <name evidence="10" type="ORF">GCM10009710_33080</name>
</gene>
<proteinExistence type="inferred from homology"/>
<protein>
    <recommendedName>
        <fullName evidence="6">Cytochrome aa3 subunit 3</fullName>
    </recommendedName>
</protein>
<dbReference type="Pfam" id="PF00510">
    <property type="entry name" value="COX3"/>
    <property type="match status" value="1"/>
</dbReference>
<evidence type="ECO:0000256" key="5">
    <source>
        <dbReference type="ARBA" id="ARBA00023136"/>
    </source>
</evidence>
<reference evidence="11" key="1">
    <citation type="journal article" date="2019" name="Int. J. Syst. Evol. Microbiol.">
        <title>The Global Catalogue of Microorganisms (GCM) 10K type strain sequencing project: providing services to taxonomists for standard genome sequencing and annotation.</title>
        <authorList>
            <consortium name="The Broad Institute Genomics Platform"/>
            <consortium name="The Broad Institute Genome Sequencing Center for Infectious Disease"/>
            <person name="Wu L."/>
            <person name="Ma J."/>
        </authorList>
    </citation>
    <scope>NUCLEOTIDE SEQUENCE [LARGE SCALE GENOMIC DNA]</scope>
    <source>
        <strain evidence="11">JCM 13518</strain>
    </source>
</reference>
<dbReference type="InterPro" id="IPR024791">
    <property type="entry name" value="Cyt_c/ubiquinol_Oxase_su3"/>
</dbReference>
<evidence type="ECO:0000256" key="1">
    <source>
        <dbReference type="ARBA" id="ARBA00004141"/>
    </source>
</evidence>
<name>A0ABP4WEV6_9ACTN</name>
<evidence type="ECO:0000313" key="11">
    <source>
        <dbReference type="Proteomes" id="UP001501057"/>
    </source>
</evidence>
<dbReference type="EMBL" id="BAAAME010000005">
    <property type="protein sequence ID" value="GAA1750556.1"/>
    <property type="molecule type" value="Genomic_DNA"/>
</dbReference>
<keyword evidence="11" id="KW-1185">Reference proteome</keyword>
<evidence type="ECO:0000256" key="8">
    <source>
        <dbReference type="SAM" id="Phobius"/>
    </source>
</evidence>
<keyword evidence="3 7" id="KW-0812">Transmembrane</keyword>
<feature type="transmembrane region" description="Helical" evidence="8">
    <location>
        <begin position="20"/>
        <end position="40"/>
    </location>
</feature>
<evidence type="ECO:0000256" key="2">
    <source>
        <dbReference type="ARBA" id="ARBA00010581"/>
    </source>
</evidence>
<dbReference type="InterPro" id="IPR013833">
    <property type="entry name" value="Cyt_c_oxidase_su3_a-hlx"/>
</dbReference>
<evidence type="ECO:0000259" key="9">
    <source>
        <dbReference type="PROSITE" id="PS50253"/>
    </source>
</evidence>
<keyword evidence="5 8" id="KW-0472">Membrane</keyword>
<dbReference type="PANTHER" id="PTHR11403:SF6">
    <property type="entry name" value="NITRIC OXIDE REDUCTASE SUBUNIT E"/>
    <property type="match status" value="1"/>
</dbReference>
<dbReference type="InterPro" id="IPR035973">
    <property type="entry name" value="Cyt_c_oxidase_su3-like_sf"/>
</dbReference>
<feature type="transmembrane region" description="Helical" evidence="8">
    <location>
        <begin position="130"/>
        <end position="152"/>
    </location>
</feature>
<dbReference type="InterPro" id="IPR000298">
    <property type="entry name" value="Cyt_c_oxidase-like_su3"/>
</dbReference>
<sequence length="195" mass="21002">MTLTGRGDTPTREVPVEPGFWLLVLGDMTMFAVFFGSFLIEQRNDPAVFGAGRSDLNQLIGTANTVVLLTGSLVVALGVKAVLDGRHEIGSRYLLAGVGCAGLFTALKAVEYLQKLDAGITPATDTFFTYYFALTGIHLVHVLIATGLLWHVAQRARRGHAVGRPWVQAAGVVWHAVDIIWLLLFAVIYLAGPLA</sequence>
<dbReference type="SUPFAM" id="SSF81452">
    <property type="entry name" value="Cytochrome c oxidase subunit III-like"/>
    <property type="match status" value="1"/>
</dbReference>
<dbReference type="Proteomes" id="UP001501057">
    <property type="component" value="Unassembled WGS sequence"/>
</dbReference>
<feature type="transmembrane region" description="Helical" evidence="8">
    <location>
        <begin position="60"/>
        <end position="81"/>
    </location>
</feature>
<comment type="subcellular location">
    <subcellularLocation>
        <location evidence="7">Cell membrane</location>
        <topology evidence="7">Multi-pass membrane protein</topology>
    </subcellularLocation>
    <subcellularLocation>
        <location evidence="1">Membrane</location>
        <topology evidence="1">Multi-pass membrane protein</topology>
    </subcellularLocation>
</comment>
<evidence type="ECO:0000256" key="4">
    <source>
        <dbReference type="ARBA" id="ARBA00022989"/>
    </source>
</evidence>
<dbReference type="Gene3D" id="1.20.120.80">
    <property type="entry name" value="Cytochrome c oxidase, subunit III, four-helix bundle"/>
    <property type="match status" value="1"/>
</dbReference>
<dbReference type="PANTHER" id="PTHR11403">
    <property type="entry name" value="CYTOCHROME C OXIDASE SUBUNIT III"/>
    <property type="match status" value="1"/>
</dbReference>
<feature type="domain" description="Heme-copper oxidase subunit III family profile" evidence="9">
    <location>
        <begin position="1"/>
        <end position="193"/>
    </location>
</feature>
<feature type="transmembrane region" description="Helical" evidence="8">
    <location>
        <begin position="172"/>
        <end position="192"/>
    </location>
</feature>